<name>A0ACB7X9Q0_9ERIC</name>
<accession>A0ACB7X9Q0</accession>
<gene>
    <name evidence="1" type="ORF">Vadar_015134</name>
</gene>
<sequence>MTVLKVHRLRYDRSCLRSVWRWHINDLFSPIFLASKSAQVARDVMIERTRSLFIAFQFKIIKLQGSTGLGRGSLRKRLNDNYIAVSKQSITAPPPSEPNTDVRQPPKKSAAAIAEVADRLTACTSSQSIMTAVLSTFAA</sequence>
<protein>
    <submittedName>
        <fullName evidence="1">Uncharacterized protein</fullName>
    </submittedName>
</protein>
<comment type="caution">
    <text evidence="1">The sequence shown here is derived from an EMBL/GenBank/DDBJ whole genome shotgun (WGS) entry which is preliminary data.</text>
</comment>
<dbReference type="EMBL" id="CM037156">
    <property type="protein sequence ID" value="KAH7837552.1"/>
    <property type="molecule type" value="Genomic_DNA"/>
</dbReference>
<evidence type="ECO:0000313" key="2">
    <source>
        <dbReference type="Proteomes" id="UP000828048"/>
    </source>
</evidence>
<dbReference type="Proteomes" id="UP000828048">
    <property type="component" value="Chromosome 6"/>
</dbReference>
<reference evidence="1 2" key="1">
    <citation type="journal article" date="2021" name="Hortic Res">
        <title>High-quality reference genome and annotation aids understanding of berry development for evergreen blueberry (Vaccinium darrowii).</title>
        <authorList>
            <person name="Yu J."/>
            <person name="Hulse-Kemp A.M."/>
            <person name="Babiker E."/>
            <person name="Staton M."/>
        </authorList>
    </citation>
    <scope>NUCLEOTIDE SEQUENCE [LARGE SCALE GENOMIC DNA]</scope>
    <source>
        <strain evidence="2">cv. NJ 8807/NJ 8810</strain>
        <tissue evidence="1">Young leaf</tissue>
    </source>
</reference>
<proteinExistence type="predicted"/>
<keyword evidence="2" id="KW-1185">Reference proteome</keyword>
<organism evidence="1 2">
    <name type="scientific">Vaccinium darrowii</name>
    <dbReference type="NCBI Taxonomy" id="229202"/>
    <lineage>
        <taxon>Eukaryota</taxon>
        <taxon>Viridiplantae</taxon>
        <taxon>Streptophyta</taxon>
        <taxon>Embryophyta</taxon>
        <taxon>Tracheophyta</taxon>
        <taxon>Spermatophyta</taxon>
        <taxon>Magnoliopsida</taxon>
        <taxon>eudicotyledons</taxon>
        <taxon>Gunneridae</taxon>
        <taxon>Pentapetalae</taxon>
        <taxon>asterids</taxon>
        <taxon>Ericales</taxon>
        <taxon>Ericaceae</taxon>
        <taxon>Vaccinioideae</taxon>
        <taxon>Vaccinieae</taxon>
        <taxon>Vaccinium</taxon>
    </lineage>
</organism>
<evidence type="ECO:0000313" key="1">
    <source>
        <dbReference type="EMBL" id="KAH7837552.1"/>
    </source>
</evidence>